<dbReference type="Proteomes" id="UP000293562">
    <property type="component" value="Unassembled WGS sequence"/>
</dbReference>
<reference evidence="1 2" key="1">
    <citation type="submission" date="2019-02" db="EMBL/GenBank/DDBJ databases">
        <title>Genomic Encyclopedia of Type Strains, Phase IV (KMG-IV): sequencing the most valuable type-strain genomes for metagenomic binning, comparative biology and taxonomic classification.</title>
        <authorList>
            <person name="Goeker M."/>
        </authorList>
    </citation>
    <scope>NUCLEOTIDE SEQUENCE [LARGE SCALE GENOMIC DNA]</scope>
    <source>
        <strain evidence="1 2">DSM 28825</strain>
    </source>
</reference>
<organism evidence="1 2">
    <name type="scientific">Ancylomarina subtilis</name>
    <dbReference type="NCBI Taxonomy" id="1639035"/>
    <lineage>
        <taxon>Bacteria</taxon>
        <taxon>Pseudomonadati</taxon>
        <taxon>Bacteroidota</taxon>
        <taxon>Bacteroidia</taxon>
        <taxon>Marinilabiliales</taxon>
        <taxon>Marinifilaceae</taxon>
        <taxon>Ancylomarina</taxon>
    </lineage>
</organism>
<dbReference type="OrthoDB" id="1100648at2"/>
<dbReference type="RefSeq" id="WP_130307062.1">
    <property type="nucleotide sequence ID" value="NZ_SHKN01000001.1"/>
</dbReference>
<dbReference type="EMBL" id="SHKN01000001">
    <property type="protein sequence ID" value="RZT96989.1"/>
    <property type="molecule type" value="Genomic_DNA"/>
</dbReference>
<dbReference type="Pfam" id="PF15890">
    <property type="entry name" value="Peptidase_Mx1"/>
    <property type="match status" value="1"/>
</dbReference>
<keyword evidence="2" id="KW-1185">Reference proteome</keyword>
<dbReference type="AlphaFoldDB" id="A0A4Q7VL91"/>
<accession>A0A4Q7VL91</accession>
<dbReference type="InterPro" id="IPR030890">
    <property type="entry name" value="LP_HExxH_w_TonB"/>
</dbReference>
<dbReference type="Gene3D" id="3.40.390.70">
    <property type="match status" value="1"/>
</dbReference>
<sequence length="120" mass="14106">MLNENEDFVEIVAAMLDKVKYSNEPKLYNTQLKDEQGNLTTEKGDVYLSEWEAYLYSWAVTTEYDENWQSIMVLTPEGKEGYDKFTAKVDIVTTYYKEKWGIDLYSLQKRIETAVNNLTF</sequence>
<evidence type="ECO:0000313" key="2">
    <source>
        <dbReference type="Proteomes" id="UP000293562"/>
    </source>
</evidence>
<name>A0A4Q7VL91_9BACT</name>
<evidence type="ECO:0000313" key="1">
    <source>
        <dbReference type="EMBL" id="RZT96989.1"/>
    </source>
</evidence>
<protein>
    <submittedName>
        <fullName evidence="1">Putative zinc-binding metallo-peptidase</fullName>
    </submittedName>
</protein>
<gene>
    <name evidence="1" type="ORF">EV201_1645</name>
</gene>
<proteinExistence type="predicted"/>
<comment type="caution">
    <text evidence="1">The sequence shown here is derived from an EMBL/GenBank/DDBJ whole genome shotgun (WGS) entry which is preliminary data.</text>
</comment>